<reference evidence="2" key="2">
    <citation type="journal article" date="2013" name="PLoS Genet.">
        <title>Comparative genome structure, secondary metabolite, and effector coding capacity across Cochliobolus pathogens.</title>
        <authorList>
            <person name="Condon B.J."/>
            <person name="Leng Y."/>
            <person name="Wu D."/>
            <person name="Bushley K.E."/>
            <person name="Ohm R.A."/>
            <person name="Otillar R."/>
            <person name="Martin J."/>
            <person name="Schackwitz W."/>
            <person name="Grimwood J."/>
            <person name="MohdZainudin N."/>
            <person name="Xue C."/>
            <person name="Wang R."/>
            <person name="Manning V.A."/>
            <person name="Dhillon B."/>
            <person name="Tu Z.J."/>
            <person name="Steffenson B.J."/>
            <person name="Salamov A."/>
            <person name="Sun H."/>
            <person name="Lowry S."/>
            <person name="LaButti K."/>
            <person name="Han J."/>
            <person name="Copeland A."/>
            <person name="Lindquist E."/>
            <person name="Barry K."/>
            <person name="Schmutz J."/>
            <person name="Baker S.E."/>
            <person name="Ciuffetti L.M."/>
            <person name="Grigoriev I.V."/>
            <person name="Zhong S."/>
            <person name="Turgeon B.G."/>
        </authorList>
    </citation>
    <scope>NUCLEOTIDE SEQUENCE [LARGE SCALE GENOMIC DNA]</scope>
    <source>
        <strain evidence="2">ND90Pr / ATCC 201652</strain>
    </source>
</reference>
<feature type="non-terminal residue" evidence="1">
    <location>
        <position position="1"/>
    </location>
</feature>
<accession>M2RWX5</accession>
<dbReference type="AlphaFoldDB" id="M2RWX5"/>
<dbReference type="HOGENOM" id="CLU_179710_0_0_1"/>
<dbReference type="GeneID" id="19140441"/>
<keyword evidence="2" id="KW-1185">Reference proteome</keyword>
<protein>
    <submittedName>
        <fullName evidence="1">Uncharacterized protein</fullName>
    </submittedName>
</protein>
<dbReference type="RefSeq" id="XP_007704601.1">
    <property type="nucleotide sequence ID" value="XM_007706411.2"/>
</dbReference>
<dbReference type="Proteomes" id="UP000016934">
    <property type="component" value="Unassembled WGS sequence"/>
</dbReference>
<dbReference type="EMBL" id="KB445652">
    <property type="protein sequence ID" value="EMD59568.1"/>
    <property type="molecule type" value="Genomic_DNA"/>
</dbReference>
<proteinExistence type="predicted"/>
<evidence type="ECO:0000313" key="2">
    <source>
        <dbReference type="Proteomes" id="UP000016934"/>
    </source>
</evidence>
<feature type="non-terminal residue" evidence="1">
    <location>
        <position position="84"/>
    </location>
</feature>
<organism evidence="1 2">
    <name type="scientific">Cochliobolus sativus (strain ND90Pr / ATCC 201652)</name>
    <name type="common">Common root rot and spot blotch fungus</name>
    <name type="synonym">Bipolaris sorokiniana</name>
    <dbReference type="NCBI Taxonomy" id="665912"/>
    <lineage>
        <taxon>Eukaryota</taxon>
        <taxon>Fungi</taxon>
        <taxon>Dikarya</taxon>
        <taxon>Ascomycota</taxon>
        <taxon>Pezizomycotina</taxon>
        <taxon>Dothideomycetes</taxon>
        <taxon>Pleosporomycetidae</taxon>
        <taxon>Pleosporales</taxon>
        <taxon>Pleosporineae</taxon>
        <taxon>Pleosporaceae</taxon>
        <taxon>Bipolaris</taxon>
    </lineage>
</organism>
<gene>
    <name evidence="1" type="ORF">COCSADRAFT_67058</name>
</gene>
<dbReference type="KEGG" id="bsc:COCSADRAFT_67058"/>
<sequence length="84" mass="9847">NLKKLTKLEEKVIVNYIFNLNLRRFTPMYATIRDIANKLLASRGATLYKDIVKLIKQKNAKYSIYNKDVYNFNKASFIIGRITT</sequence>
<name>M2RWX5_COCSN</name>
<reference evidence="1 2" key="1">
    <citation type="journal article" date="2012" name="PLoS Pathog.">
        <title>Diverse lifestyles and strategies of plant pathogenesis encoded in the genomes of eighteen Dothideomycetes fungi.</title>
        <authorList>
            <person name="Ohm R.A."/>
            <person name="Feau N."/>
            <person name="Henrissat B."/>
            <person name="Schoch C.L."/>
            <person name="Horwitz B.A."/>
            <person name="Barry K.W."/>
            <person name="Condon B.J."/>
            <person name="Copeland A.C."/>
            <person name="Dhillon B."/>
            <person name="Glaser F."/>
            <person name="Hesse C.N."/>
            <person name="Kosti I."/>
            <person name="LaButti K."/>
            <person name="Lindquist E.A."/>
            <person name="Lucas S."/>
            <person name="Salamov A.A."/>
            <person name="Bradshaw R.E."/>
            <person name="Ciuffetti L."/>
            <person name="Hamelin R.C."/>
            <person name="Kema G.H.J."/>
            <person name="Lawrence C."/>
            <person name="Scott J.A."/>
            <person name="Spatafora J.W."/>
            <person name="Turgeon B.G."/>
            <person name="de Wit P.J.G.M."/>
            <person name="Zhong S."/>
            <person name="Goodwin S.B."/>
            <person name="Grigoriev I.V."/>
        </authorList>
    </citation>
    <scope>NUCLEOTIDE SEQUENCE [LARGE SCALE GENOMIC DNA]</scope>
    <source>
        <strain evidence="2">ND90Pr / ATCC 201652</strain>
    </source>
</reference>
<evidence type="ECO:0000313" key="1">
    <source>
        <dbReference type="EMBL" id="EMD59568.1"/>
    </source>
</evidence>
<dbReference type="OMA" id="MYATIRD"/>
<dbReference type="OrthoDB" id="3691787at2759"/>